<dbReference type="AlphaFoldDB" id="A0A8J6K1Y9"/>
<gene>
    <name evidence="2" type="ORF">GDO78_003956</name>
</gene>
<name>A0A8J6K1Y9_ELECQ</name>
<sequence length="93" mass="10811">MVGSKPRNVVTFPSWISHLLPILSWYIFTVTPLSRQMDSLLHTFSLLYHQSARMIFCPNQLQNCDSFSGQQMAPWKLSPHRYISPMDYCNTAM</sequence>
<dbReference type="EMBL" id="WNTK01000012">
    <property type="protein sequence ID" value="KAG9475820.1"/>
    <property type="molecule type" value="Genomic_DNA"/>
</dbReference>
<dbReference type="Proteomes" id="UP000770717">
    <property type="component" value="Unassembled WGS sequence"/>
</dbReference>
<keyword evidence="1" id="KW-0472">Membrane</keyword>
<keyword evidence="1" id="KW-1133">Transmembrane helix</keyword>
<evidence type="ECO:0000313" key="3">
    <source>
        <dbReference type="Proteomes" id="UP000770717"/>
    </source>
</evidence>
<reference evidence="2" key="1">
    <citation type="thesis" date="2020" institute="ProQuest LLC" country="789 East Eisenhower Parkway, Ann Arbor, MI, USA">
        <title>Comparative Genomics and Chromosome Evolution.</title>
        <authorList>
            <person name="Mudd A.B."/>
        </authorList>
    </citation>
    <scope>NUCLEOTIDE SEQUENCE</scope>
    <source>
        <strain evidence="2">HN-11 Male</strain>
        <tissue evidence="2">Kidney and liver</tissue>
    </source>
</reference>
<proteinExistence type="predicted"/>
<keyword evidence="3" id="KW-1185">Reference proteome</keyword>
<feature type="transmembrane region" description="Helical" evidence="1">
    <location>
        <begin position="12"/>
        <end position="33"/>
    </location>
</feature>
<evidence type="ECO:0000256" key="1">
    <source>
        <dbReference type="SAM" id="Phobius"/>
    </source>
</evidence>
<accession>A0A8J6K1Y9</accession>
<protein>
    <submittedName>
        <fullName evidence="2">Uncharacterized protein</fullName>
    </submittedName>
</protein>
<evidence type="ECO:0000313" key="2">
    <source>
        <dbReference type="EMBL" id="KAG9475820.1"/>
    </source>
</evidence>
<organism evidence="2 3">
    <name type="scientific">Eleutherodactylus coqui</name>
    <name type="common">Puerto Rican coqui</name>
    <dbReference type="NCBI Taxonomy" id="57060"/>
    <lineage>
        <taxon>Eukaryota</taxon>
        <taxon>Metazoa</taxon>
        <taxon>Chordata</taxon>
        <taxon>Craniata</taxon>
        <taxon>Vertebrata</taxon>
        <taxon>Euteleostomi</taxon>
        <taxon>Amphibia</taxon>
        <taxon>Batrachia</taxon>
        <taxon>Anura</taxon>
        <taxon>Neobatrachia</taxon>
        <taxon>Hyloidea</taxon>
        <taxon>Eleutherodactylidae</taxon>
        <taxon>Eleutherodactylinae</taxon>
        <taxon>Eleutherodactylus</taxon>
        <taxon>Eleutherodactylus</taxon>
    </lineage>
</organism>
<keyword evidence="1" id="KW-0812">Transmembrane</keyword>
<comment type="caution">
    <text evidence="2">The sequence shown here is derived from an EMBL/GenBank/DDBJ whole genome shotgun (WGS) entry which is preliminary data.</text>
</comment>